<keyword evidence="4" id="KW-0808">Transferase</keyword>
<dbReference type="GO" id="GO:0061630">
    <property type="term" value="F:ubiquitin protein ligase activity"/>
    <property type="evidence" value="ECO:0007669"/>
    <property type="project" value="UniProtKB-EC"/>
</dbReference>
<dbReference type="InterPro" id="IPR035983">
    <property type="entry name" value="Hect_E3_ubiquitin_ligase"/>
</dbReference>
<comment type="catalytic activity">
    <reaction evidence="1">
        <text>S-ubiquitinyl-[E2 ubiquitin-conjugating enzyme]-L-cysteine + [acceptor protein]-L-lysine = [E2 ubiquitin-conjugating enzyme]-L-cysteine + N(6)-ubiquitinyl-[acceptor protein]-L-lysine.</text>
        <dbReference type="EC" id="2.3.2.26"/>
    </reaction>
</comment>
<dbReference type="GO" id="GO:0000209">
    <property type="term" value="P:protein polyubiquitination"/>
    <property type="evidence" value="ECO:0007669"/>
    <property type="project" value="TreeGrafter"/>
</dbReference>
<dbReference type="Gene3D" id="3.90.1750.10">
    <property type="entry name" value="Hect, E3 ligase catalytic domains"/>
    <property type="match status" value="1"/>
</dbReference>
<gene>
    <name evidence="8" type="ORF">H5410_035668</name>
</gene>
<proteinExistence type="predicted"/>
<dbReference type="GO" id="GO:0006511">
    <property type="term" value="P:ubiquitin-dependent protein catabolic process"/>
    <property type="evidence" value="ECO:0007669"/>
    <property type="project" value="TreeGrafter"/>
</dbReference>
<dbReference type="InterPro" id="IPR050409">
    <property type="entry name" value="E3_ubiq-protein_ligase"/>
</dbReference>
<feature type="domain" description="HECT" evidence="7">
    <location>
        <begin position="69"/>
        <end position="136"/>
    </location>
</feature>
<evidence type="ECO:0000256" key="4">
    <source>
        <dbReference type="ARBA" id="ARBA00022679"/>
    </source>
</evidence>
<keyword evidence="9" id="KW-1185">Reference proteome</keyword>
<dbReference type="Pfam" id="PF00632">
    <property type="entry name" value="HECT"/>
    <property type="match status" value="1"/>
</dbReference>
<evidence type="ECO:0000256" key="2">
    <source>
        <dbReference type="ARBA" id="ARBA00004906"/>
    </source>
</evidence>
<organism evidence="8 9">
    <name type="scientific">Solanum commersonii</name>
    <name type="common">Commerson's wild potato</name>
    <name type="synonym">Commerson's nightshade</name>
    <dbReference type="NCBI Taxonomy" id="4109"/>
    <lineage>
        <taxon>Eukaryota</taxon>
        <taxon>Viridiplantae</taxon>
        <taxon>Streptophyta</taxon>
        <taxon>Embryophyta</taxon>
        <taxon>Tracheophyta</taxon>
        <taxon>Spermatophyta</taxon>
        <taxon>Magnoliopsida</taxon>
        <taxon>eudicotyledons</taxon>
        <taxon>Gunneridae</taxon>
        <taxon>Pentapetalae</taxon>
        <taxon>asterids</taxon>
        <taxon>lamiids</taxon>
        <taxon>Solanales</taxon>
        <taxon>Solanaceae</taxon>
        <taxon>Solanoideae</taxon>
        <taxon>Solaneae</taxon>
        <taxon>Solanum</taxon>
    </lineage>
</organism>
<dbReference type="InterPro" id="IPR000569">
    <property type="entry name" value="HECT_dom"/>
</dbReference>
<reference evidence="8 9" key="1">
    <citation type="submission" date="2020-09" db="EMBL/GenBank/DDBJ databases">
        <title>De no assembly of potato wild relative species, Solanum commersonii.</title>
        <authorList>
            <person name="Cho K."/>
        </authorList>
    </citation>
    <scope>NUCLEOTIDE SEQUENCE [LARGE SCALE GENOMIC DNA]</scope>
    <source>
        <strain evidence="8">LZ3.2</strain>
        <tissue evidence="8">Leaf</tissue>
    </source>
</reference>
<evidence type="ECO:0000256" key="5">
    <source>
        <dbReference type="ARBA" id="ARBA00022786"/>
    </source>
</evidence>
<comment type="pathway">
    <text evidence="2">Protein modification; protein ubiquitination.</text>
</comment>
<comment type="caution">
    <text evidence="6">Lacks conserved residue(s) required for the propagation of feature annotation.</text>
</comment>
<dbReference type="EMBL" id="JACXVP010000007">
    <property type="protein sequence ID" value="KAG5594436.1"/>
    <property type="molecule type" value="Genomic_DNA"/>
</dbReference>
<dbReference type="OrthoDB" id="8068875at2759"/>
<evidence type="ECO:0000313" key="9">
    <source>
        <dbReference type="Proteomes" id="UP000824120"/>
    </source>
</evidence>
<dbReference type="EC" id="2.3.2.26" evidence="3"/>
<evidence type="ECO:0000259" key="7">
    <source>
        <dbReference type="PROSITE" id="PS50237"/>
    </source>
</evidence>
<dbReference type="PANTHER" id="PTHR11254:SF430">
    <property type="entry name" value="E3 UBIQUITIN-PROTEIN LIGASE UPL5-LIKE"/>
    <property type="match status" value="1"/>
</dbReference>
<accession>A0A9J5Y5D2</accession>
<dbReference type="SUPFAM" id="SSF56204">
    <property type="entry name" value="Hect, E3 ligase catalytic domain"/>
    <property type="match status" value="1"/>
</dbReference>
<dbReference type="GO" id="GO:0005737">
    <property type="term" value="C:cytoplasm"/>
    <property type="evidence" value="ECO:0007669"/>
    <property type="project" value="TreeGrafter"/>
</dbReference>
<evidence type="ECO:0000313" key="8">
    <source>
        <dbReference type="EMBL" id="KAG5594436.1"/>
    </source>
</evidence>
<keyword evidence="5 6" id="KW-0833">Ubl conjugation pathway</keyword>
<evidence type="ECO:0000256" key="6">
    <source>
        <dbReference type="PROSITE-ProRule" id="PRU00104"/>
    </source>
</evidence>
<sequence length="146" mass="16430">MTDGDNNHCGFISSICLQLLYKVESASRISSNEIPSPANCKKNTRSNTTLIWILCTNTNPIQLHKSITFYGRMIVVALMHKIQIGVVFVHVFFLQLAGDGISLKDIRDADPTLYSSCKQIIEMNLETVDQDILSLTFAYMLKSWDP</sequence>
<dbReference type="AlphaFoldDB" id="A0A9J5Y5D2"/>
<dbReference type="Proteomes" id="UP000824120">
    <property type="component" value="Chromosome 7"/>
</dbReference>
<dbReference type="PANTHER" id="PTHR11254">
    <property type="entry name" value="HECT DOMAIN UBIQUITIN-PROTEIN LIGASE"/>
    <property type="match status" value="1"/>
</dbReference>
<protein>
    <recommendedName>
        <fullName evidence="3">HECT-type E3 ubiquitin transferase</fullName>
        <ecNumber evidence="3">2.3.2.26</ecNumber>
    </recommendedName>
</protein>
<comment type="caution">
    <text evidence="8">The sequence shown here is derived from an EMBL/GenBank/DDBJ whole genome shotgun (WGS) entry which is preliminary data.</text>
</comment>
<evidence type="ECO:0000256" key="1">
    <source>
        <dbReference type="ARBA" id="ARBA00000885"/>
    </source>
</evidence>
<dbReference type="PROSITE" id="PS50237">
    <property type="entry name" value="HECT"/>
    <property type="match status" value="1"/>
</dbReference>
<evidence type="ECO:0000256" key="3">
    <source>
        <dbReference type="ARBA" id="ARBA00012485"/>
    </source>
</evidence>
<dbReference type="Gene3D" id="3.30.2160.10">
    <property type="entry name" value="Hect, E3 ligase catalytic domain"/>
    <property type="match status" value="1"/>
</dbReference>
<name>A0A9J5Y5D2_SOLCO</name>